<dbReference type="RefSeq" id="WP_313497999.1">
    <property type="nucleotide sequence ID" value="NZ_CP134879.1"/>
</dbReference>
<feature type="transmembrane region" description="Helical" evidence="8">
    <location>
        <begin position="384"/>
        <end position="403"/>
    </location>
</feature>
<keyword evidence="7 8" id="KW-0472">Membrane</keyword>
<evidence type="ECO:0000313" key="10">
    <source>
        <dbReference type="EMBL" id="WNM27184.1"/>
    </source>
</evidence>
<feature type="transmembrane region" description="Helical" evidence="8">
    <location>
        <begin position="215"/>
        <end position="232"/>
    </location>
</feature>
<dbReference type="GO" id="GO:0005886">
    <property type="term" value="C:plasma membrane"/>
    <property type="evidence" value="ECO:0007669"/>
    <property type="project" value="UniProtKB-SubCell"/>
</dbReference>
<reference evidence="10 11" key="1">
    <citation type="submission" date="2023-09" db="EMBL/GenBank/DDBJ databases">
        <title>Demequina sp. a novel bacteria isolated from Capsicum annuum.</title>
        <authorList>
            <person name="Humaira Z."/>
            <person name="Lee J."/>
            <person name="Cho D."/>
        </authorList>
    </citation>
    <scope>NUCLEOTIDE SEQUENCE</scope>
    <source>
        <strain evidence="9 11">OYTSA14</strain>
        <strain evidence="10">PMTSA13</strain>
    </source>
</reference>
<feature type="transmembrane region" description="Helical" evidence="8">
    <location>
        <begin position="192"/>
        <end position="209"/>
    </location>
</feature>
<dbReference type="PANTHER" id="PTHR33908">
    <property type="entry name" value="MANNOSYLTRANSFERASE YKCB-RELATED"/>
    <property type="match status" value="1"/>
</dbReference>
<protein>
    <recommendedName>
        <fullName evidence="12">DUF2142 domain-containing protein</fullName>
    </recommendedName>
</protein>
<dbReference type="AlphaFoldDB" id="A0AA96FCM0"/>
<feature type="transmembrane region" description="Helical" evidence="8">
    <location>
        <begin position="441"/>
        <end position="464"/>
    </location>
</feature>
<feature type="transmembrane region" description="Helical" evidence="8">
    <location>
        <begin position="318"/>
        <end position="340"/>
    </location>
</feature>
<dbReference type="Proteomes" id="UP001303408">
    <property type="component" value="Chromosome"/>
</dbReference>
<name>A0AA96FCM0_9MICO</name>
<organism evidence="10">
    <name type="scientific">Demequina capsici</name>
    <dbReference type="NCBI Taxonomy" id="3075620"/>
    <lineage>
        <taxon>Bacteria</taxon>
        <taxon>Bacillati</taxon>
        <taxon>Actinomycetota</taxon>
        <taxon>Actinomycetes</taxon>
        <taxon>Micrococcales</taxon>
        <taxon>Demequinaceae</taxon>
        <taxon>Demequina</taxon>
    </lineage>
</organism>
<dbReference type="KEGG" id="dcp:RN607_13415"/>
<dbReference type="PANTHER" id="PTHR33908:SF11">
    <property type="entry name" value="MEMBRANE PROTEIN"/>
    <property type="match status" value="1"/>
</dbReference>
<comment type="subcellular location">
    <subcellularLocation>
        <location evidence="1">Cell membrane</location>
        <topology evidence="1">Multi-pass membrane protein</topology>
    </subcellularLocation>
</comment>
<keyword evidence="6 8" id="KW-1133">Transmembrane helix</keyword>
<evidence type="ECO:0000256" key="6">
    <source>
        <dbReference type="ARBA" id="ARBA00022989"/>
    </source>
</evidence>
<accession>A0AA96FCM0</accession>
<dbReference type="GO" id="GO:0016763">
    <property type="term" value="F:pentosyltransferase activity"/>
    <property type="evidence" value="ECO:0007669"/>
    <property type="project" value="TreeGrafter"/>
</dbReference>
<keyword evidence="5 8" id="KW-0812">Transmembrane</keyword>
<feature type="transmembrane region" description="Helical" evidence="8">
    <location>
        <begin position="352"/>
        <end position="372"/>
    </location>
</feature>
<evidence type="ECO:0000256" key="2">
    <source>
        <dbReference type="ARBA" id="ARBA00022475"/>
    </source>
</evidence>
<proteinExistence type="predicted"/>
<evidence type="ECO:0000313" key="9">
    <source>
        <dbReference type="EMBL" id="WNM24362.1"/>
    </source>
</evidence>
<sequence length="478" mass="49984">MPYAQPTADRDVVPVLRARWWEHLALVLLGVGGPFAYAAASPVYSSGDEAAHVDYAYQVWHGTLPVFEKGLVLMNTVGAHPPVQWTAQHPPLTYVLLAPIVGPLVDAGYINAAAMAGRMLMVVLSVGLLYAVRAGANAMMPKVRHVGIAAAAVVGLSVWFVRLGGSVYNDMLAALLLATAFAAAVRLVKGLSGMRAAIVLVIAVAAASTTRLSSVPLAAVIVVLVLVSAALVRRPRPALAWWTAAAAGLAALASSGWFYLRNLEITGSISGGHPEWAADHTSRVARPPLEVAFDASFWAKMLQQFSIEDNGTHLPGTVIALANLLLFALPVAVGLVLVVARALRRRPVAWDDVLIASSAVGIAGGIAAMQVLHTAGGGSVLPRYFFAMIPFLAPYMAFALLRGGRLRPALLAWLAVRSVLLVIEVGATLSRDLYGAQARIFPVAAWVGVALALAGVGVVAAGVLRDRQSNLPSAASLS</sequence>
<feature type="transmembrane region" description="Helical" evidence="8">
    <location>
        <begin position="239"/>
        <end position="260"/>
    </location>
</feature>
<evidence type="ECO:0000256" key="1">
    <source>
        <dbReference type="ARBA" id="ARBA00004651"/>
    </source>
</evidence>
<gene>
    <name evidence="9" type="ORF">RN606_13510</name>
    <name evidence="10" type="ORF">RN607_13415</name>
</gene>
<keyword evidence="2" id="KW-1003">Cell membrane</keyword>
<keyword evidence="4" id="KW-0808">Transferase</keyword>
<evidence type="ECO:0000256" key="3">
    <source>
        <dbReference type="ARBA" id="ARBA00022676"/>
    </source>
</evidence>
<feature type="transmembrane region" description="Helical" evidence="8">
    <location>
        <begin position="109"/>
        <end position="131"/>
    </location>
</feature>
<feature type="transmembrane region" description="Helical" evidence="8">
    <location>
        <begin position="167"/>
        <end position="185"/>
    </location>
</feature>
<dbReference type="EMBL" id="CP134879">
    <property type="protein sequence ID" value="WNM24362.1"/>
    <property type="molecule type" value="Genomic_DNA"/>
</dbReference>
<evidence type="ECO:0000313" key="11">
    <source>
        <dbReference type="Proteomes" id="UP001304125"/>
    </source>
</evidence>
<evidence type="ECO:0000256" key="5">
    <source>
        <dbReference type="ARBA" id="ARBA00022692"/>
    </source>
</evidence>
<evidence type="ECO:0000256" key="4">
    <source>
        <dbReference type="ARBA" id="ARBA00022679"/>
    </source>
</evidence>
<evidence type="ECO:0008006" key="12">
    <source>
        <dbReference type="Google" id="ProtNLM"/>
    </source>
</evidence>
<feature type="transmembrane region" description="Helical" evidence="8">
    <location>
        <begin position="143"/>
        <end position="161"/>
    </location>
</feature>
<dbReference type="GO" id="GO:0009103">
    <property type="term" value="P:lipopolysaccharide biosynthetic process"/>
    <property type="evidence" value="ECO:0007669"/>
    <property type="project" value="UniProtKB-ARBA"/>
</dbReference>
<feature type="transmembrane region" description="Helical" evidence="8">
    <location>
        <begin position="410"/>
        <end position="429"/>
    </location>
</feature>
<evidence type="ECO:0000256" key="7">
    <source>
        <dbReference type="ARBA" id="ARBA00023136"/>
    </source>
</evidence>
<dbReference type="EMBL" id="CP134880">
    <property type="protein sequence ID" value="WNM27184.1"/>
    <property type="molecule type" value="Genomic_DNA"/>
</dbReference>
<keyword evidence="3" id="KW-0328">Glycosyltransferase</keyword>
<accession>A0AA96F7R8</accession>
<dbReference type="InterPro" id="IPR050297">
    <property type="entry name" value="LipidA_mod_glycosyltrf_83"/>
</dbReference>
<evidence type="ECO:0000256" key="8">
    <source>
        <dbReference type="SAM" id="Phobius"/>
    </source>
</evidence>
<feature type="transmembrane region" description="Helical" evidence="8">
    <location>
        <begin position="20"/>
        <end position="40"/>
    </location>
</feature>
<keyword evidence="11" id="KW-1185">Reference proteome</keyword>
<dbReference type="Proteomes" id="UP001304125">
    <property type="component" value="Chromosome"/>
</dbReference>